<dbReference type="EMBL" id="MCOG01000046">
    <property type="protein sequence ID" value="ORY68155.1"/>
    <property type="molecule type" value="Genomic_DNA"/>
</dbReference>
<feature type="compositionally biased region" description="Low complexity" evidence="1">
    <location>
        <begin position="410"/>
        <end position="429"/>
    </location>
</feature>
<accession>A0A1Y2EBD9</accession>
<feature type="compositionally biased region" description="Polar residues" evidence="1">
    <location>
        <begin position="29"/>
        <end position="41"/>
    </location>
</feature>
<feature type="compositionally biased region" description="Polar residues" evidence="1">
    <location>
        <begin position="431"/>
        <end position="440"/>
    </location>
</feature>
<evidence type="ECO:0000256" key="1">
    <source>
        <dbReference type="SAM" id="MobiDB-lite"/>
    </source>
</evidence>
<organism evidence="2 3">
    <name type="scientific">Neocallimastix californiae</name>
    <dbReference type="NCBI Taxonomy" id="1754190"/>
    <lineage>
        <taxon>Eukaryota</taxon>
        <taxon>Fungi</taxon>
        <taxon>Fungi incertae sedis</taxon>
        <taxon>Chytridiomycota</taxon>
        <taxon>Chytridiomycota incertae sedis</taxon>
        <taxon>Neocallimastigomycetes</taxon>
        <taxon>Neocallimastigales</taxon>
        <taxon>Neocallimastigaceae</taxon>
        <taxon>Neocallimastix</taxon>
    </lineage>
</organism>
<feature type="compositionally biased region" description="Polar residues" evidence="1">
    <location>
        <begin position="469"/>
        <end position="501"/>
    </location>
</feature>
<feature type="compositionally biased region" description="Low complexity" evidence="1">
    <location>
        <begin position="225"/>
        <end position="237"/>
    </location>
</feature>
<keyword evidence="3" id="KW-1185">Reference proteome</keyword>
<dbReference type="AlphaFoldDB" id="A0A1Y2EBD9"/>
<feature type="region of interest" description="Disordered" evidence="1">
    <location>
        <begin position="672"/>
        <end position="800"/>
    </location>
</feature>
<feature type="compositionally biased region" description="Polar residues" evidence="1">
    <location>
        <begin position="703"/>
        <end position="718"/>
    </location>
</feature>
<feature type="region of interest" description="Disordered" evidence="1">
    <location>
        <begin position="1"/>
        <end position="57"/>
    </location>
</feature>
<reference evidence="2 3" key="1">
    <citation type="submission" date="2016-08" db="EMBL/GenBank/DDBJ databases">
        <title>A Parts List for Fungal Cellulosomes Revealed by Comparative Genomics.</title>
        <authorList>
            <consortium name="DOE Joint Genome Institute"/>
            <person name="Haitjema C.H."/>
            <person name="Gilmore S.P."/>
            <person name="Henske J.K."/>
            <person name="Solomon K.V."/>
            <person name="De Groot R."/>
            <person name="Kuo A."/>
            <person name="Mondo S.J."/>
            <person name="Salamov A.A."/>
            <person name="Labutti K."/>
            <person name="Zhao Z."/>
            <person name="Chiniquy J."/>
            <person name="Barry K."/>
            <person name="Brewer H.M."/>
            <person name="Purvine S.O."/>
            <person name="Wright A.T."/>
            <person name="Boxma B."/>
            <person name="Van Alen T."/>
            <person name="Hackstein J.H."/>
            <person name="Baker S.E."/>
            <person name="Grigoriev I.V."/>
            <person name="O'Malley M.A."/>
        </authorList>
    </citation>
    <scope>NUCLEOTIDE SEQUENCE [LARGE SCALE GENOMIC DNA]</scope>
    <source>
        <strain evidence="2 3">G1</strain>
    </source>
</reference>
<feature type="compositionally biased region" description="Low complexity" evidence="1">
    <location>
        <begin position="511"/>
        <end position="522"/>
    </location>
</feature>
<feature type="region of interest" description="Disordered" evidence="1">
    <location>
        <begin position="181"/>
        <end position="200"/>
    </location>
</feature>
<feature type="compositionally biased region" description="Low complexity" evidence="1">
    <location>
        <begin position="334"/>
        <end position="348"/>
    </location>
</feature>
<name>A0A1Y2EBD9_9FUNG</name>
<dbReference type="STRING" id="1754190.A0A1Y2EBD9"/>
<feature type="compositionally biased region" description="Low complexity" evidence="1">
    <location>
        <begin position="189"/>
        <end position="200"/>
    </location>
</feature>
<feature type="region of interest" description="Disordered" evidence="1">
    <location>
        <begin position="212"/>
        <end position="522"/>
    </location>
</feature>
<gene>
    <name evidence="2" type="ORF">LY90DRAFT_213699</name>
</gene>
<evidence type="ECO:0000313" key="3">
    <source>
        <dbReference type="Proteomes" id="UP000193920"/>
    </source>
</evidence>
<feature type="compositionally biased region" description="Polar residues" evidence="1">
    <location>
        <begin position="726"/>
        <end position="741"/>
    </location>
</feature>
<proteinExistence type="predicted"/>
<evidence type="ECO:0000313" key="2">
    <source>
        <dbReference type="EMBL" id="ORY68155.1"/>
    </source>
</evidence>
<feature type="compositionally biased region" description="Polar residues" evidence="1">
    <location>
        <begin position="752"/>
        <end position="767"/>
    </location>
</feature>
<feature type="compositionally biased region" description="Polar residues" evidence="1">
    <location>
        <begin position="282"/>
        <end position="311"/>
    </location>
</feature>
<protein>
    <submittedName>
        <fullName evidence="2">Uncharacterized protein</fullName>
    </submittedName>
</protein>
<dbReference type="Proteomes" id="UP000193920">
    <property type="component" value="Unassembled WGS sequence"/>
</dbReference>
<comment type="caution">
    <text evidence="2">The sequence shown here is derived from an EMBL/GenBank/DDBJ whole genome shotgun (WGS) entry which is preliminary data.</text>
</comment>
<sequence length="899" mass="99912">MSSKTSNDVEEDLNDPAWKPLKSKRQMFESAQNSPNPISNTEGRKTHTSRVSNTKRFQIKSGIVEQRKIAVTETKEITIDPSKKAEPNIEAYSASSEAKHLKQLLELNTSTVSPGIKKTNKSHKRDSYLLSSRSKEFNNKNSYENCSSQEELDSLSSVCQEIDSLNSLCHEIEKAISLDTLNDEPSNTKPSSKVKSNISSKINSAVSSPIFTNKKGQYVPPPPASSRSSICSIPSTPNMTNSSKLNKGVTPLSFKNYMVDSSSPEPSARSGTPKLSPKKKFGTTQSPVRSNNSSTVNSPQIKGSNNSSLPLNSIALPPSVKKYMPSPTSSVIKSNTAPSTPVTNNTTAPPTPVKKLSTAPPTPVKPKKINNITGPPTPVKPTKRNSTTGPPTPMKPKKTIVETVSDFQVSTPSPLSASSPLSAVSMPVPQEENSSPTSLAMQKKAQINKKKKSLPPLPSNASPVPYTPIYNNELNSINEGQSDPNMRVSPNNNYGNYPIQSQRRKSTQRQNSNNGYNNNYNTSNYYNNNNYNSNNYNNNYNNNGYYNNNFNNNNYNNNYNNNGYYNNNNFNNNGYNNNNGYYNNSNNFNNNNYYNNNGYYNNNSFNNSNNYYNNAGYYNNNGFNNGSPTNLPSFLRLPSGSPQQQFFSPGGNNVPGFVDLVNANLINQFPSPEIGNENYDRQPSPHLRPESRSGNRHRDHSISMYNASTKPNNGVSRYSNHHTRSRSTTYSRGNNQNNIPGSFSAFCDPNDPNISYIQEESRYNGNNQKEKESPRKMSNSSKSGNRGFFINRNDKKSHPQRITYDNSAMNLFFMGQSPEDIENINNPQNMNFSPTNNNSNNNNDNNSGELYAMYSKDENALIMNATVVPINEPAIPSLDKKPARGKTLRWVINVNCYYK</sequence>